<organism evidence="3">
    <name type="scientific">Enterobius vermicularis</name>
    <name type="common">Human pinworm</name>
    <dbReference type="NCBI Taxonomy" id="51028"/>
    <lineage>
        <taxon>Eukaryota</taxon>
        <taxon>Metazoa</taxon>
        <taxon>Ecdysozoa</taxon>
        <taxon>Nematoda</taxon>
        <taxon>Chromadorea</taxon>
        <taxon>Rhabditida</taxon>
        <taxon>Spirurina</taxon>
        <taxon>Oxyuridomorpha</taxon>
        <taxon>Oxyuroidea</taxon>
        <taxon>Oxyuridae</taxon>
        <taxon>Enterobius</taxon>
    </lineage>
</organism>
<dbReference type="Proteomes" id="UP000274131">
    <property type="component" value="Unassembled WGS sequence"/>
</dbReference>
<reference evidence="1 2" key="2">
    <citation type="submission" date="2018-10" db="EMBL/GenBank/DDBJ databases">
        <authorList>
            <consortium name="Pathogen Informatics"/>
        </authorList>
    </citation>
    <scope>NUCLEOTIDE SEQUENCE [LARGE SCALE GENOMIC DNA]</scope>
</reference>
<dbReference type="AlphaFoldDB" id="A0A0N4VHH6"/>
<evidence type="ECO:0000313" key="3">
    <source>
        <dbReference type="WBParaSite" id="EVEC_0001027701-mRNA-1"/>
    </source>
</evidence>
<dbReference type="InterPro" id="IPR042476">
    <property type="entry name" value="APPBP2"/>
</dbReference>
<dbReference type="SUPFAM" id="SSF48452">
    <property type="entry name" value="TPR-like"/>
    <property type="match status" value="1"/>
</dbReference>
<dbReference type="InterPro" id="IPR011990">
    <property type="entry name" value="TPR-like_helical_dom_sf"/>
</dbReference>
<dbReference type="Gene3D" id="1.25.40.10">
    <property type="entry name" value="Tetratricopeptide repeat domain"/>
    <property type="match status" value="1"/>
</dbReference>
<dbReference type="Pfam" id="PF13374">
    <property type="entry name" value="TPR_10"/>
    <property type="match status" value="1"/>
</dbReference>
<sequence length="631" mass="73804">MAIREAMNTPCNFSFKQESISFQCFMRRHDRNVDEYRELMAVRVLVHRFARRMRVAVNELQEARNLIRQEVVNRGFIEPDYHFEQVVNLRRDGNSGQLNNNWDLAVFRKGSLRSIAISSLVEGFSFSSLVRMMNELPQELVFNVHKQFYVKGKLPELGTLWSQSEIFNKLLKCKDKRCIELHKMYEEVKKSVTIPIPSRLIREMKRKSASLTLMRGKEFSKLKQLYDFGLELGDFFLECLTYSWAGEAFQICRMLFSSLSLSSNMKKEEEEKLMYHMLVYYTGSCDFEKAKEVAFYFDSAFADAKKRDFRTNVDYGQVLIQCAVLWQQMGYYKKAMTYVVDALNTVARQRLPLLVRRFNENKVLSYVDAVEFLEDIFGNSSVCLSQAYEEMAYALYVLEYSTGNFSQASVYAEKAVYLNKMHLPSNHVLIATSRRMKVTALIMEEQALNEVDESKKSAMLEEALQLHTDALQYYQKRFGDENIFTAKNYGNIGRLYQSLREFKKSEEMHLKAIEIKKRVVGEEDYETALSLGHLAALYTNDMGRHREARDLFLKSAAIATKIFGETFTGLQYDYRGLHRVFTELGEEDLAQQYYVKLVEWYEKRRLKRAGTFLRIWSDIPYEEVKDASDLA</sequence>
<dbReference type="GO" id="GO:0006886">
    <property type="term" value="P:intracellular protein transport"/>
    <property type="evidence" value="ECO:0007669"/>
    <property type="project" value="InterPro"/>
</dbReference>
<dbReference type="GO" id="GO:0043161">
    <property type="term" value="P:proteasome-mediated ubiquitin-dependent protein catabolic process"/>
    <property type="evidence" value="ECO:0007669"/>
    <property type="project" value="TreeGrafter"/>
</dbReference>
<dbReference type="PANTHER" id="PTHR46575:SF1">
    <property type="entry name" value="AMYLOID PROTEIN-BINDING PROTEIN 2"/>
    <property type="match status" value="1"/>
</dbReference>
<dbReference type="WBParaSite" id="EVEC_0001027701-mRNA-1">
    <property type="protein sequence ID" value="EVEC_0001027701-mRNA-1"/>
    <property type="gene ID" value="EVEC_0001027701"/>
</dbReference>
<reference evidence="3" key="1">
    <citation type="submission" date="2017-02" db="UniProtKB">
        <authorList>
            <consortium name="WormBaseParasite"/>
        </authorList>
    </citation>
    <scope>IDENTIFICATION</scope>
</reference>
<evidence type="ECO:0000313" key="2">
    <source>
        <dbReference type="Proteomes" id="UP000274131"/>
    </source>
</evidence>
<name>A0A0N4VHH6_ENTVE</name>
<dbReference type="OrthoDB" id="7103806at2759"/>
<protein>
    <submittedName>
        <fullName evidence="3">TPR_REGION domain-containing protein</fullName>
    </submittedName>
</protein>
<dbReference type="Pfam" id="PF13424">
    <property type="entry name" value="TPR_12"/>
    <property type="match status" value="1"/>
</dbReference>
<dbReference type="GO" id="GO:1990756">
    <property type="term" value="F:ubiquitin-like ligase-substrate adaptor activity"/>
    <property type="evidence" value="ECO:0007669"/>
    <property type="project" value="TreeGrafter"/>
</dbReference>
<dbReference type="STRING" id="51028.A0A0N4VHH6"/>
<dbReference type="EMBL" id="UXUI01010180">
    <property type="protein sequence ID" value="VDD94871.1"/>
    <property type="molecule type" value="Genomic_DNA"/>
</dbReference>
<dbReference type="GO" id="GO:0031462">
    <property type="term" value="C:Cul2-RING ubiquitin ligase complex"/>
    <property type="evidence" value="ECO:0007669"/>
    <property type="project" value="TreeGrafter"/>
</dbReference>
<dbReference type="PANTHER" id="PTHR46575">
    <property type="entry name" value="AMYLOID PROTEIN-BINDING PROTEIN 2"/>
    <property type="match status" value="1"/>
</dbReference>
<evidence type="ECO:0000313" key="1">
    <source>
        <dbReference type="EMBL" id="VDD94871.1"/>
    </source>
</evidence>
<keyword evidence="2" id="KW-1185">Reference proteome</keyword>
<proteinExistence type="predicted"/>
<gene>
    <name evidence="1" type="ORF">EVEC_LOCUS9622</name>
</gene>
<accession>A0A0N4VHH6</accession>